<gene>
    <name evidence="4" type="ORF">EJ08DRAFT_634365</name>
</gene>
<dbReference type="EMBL" id="MU007041">
    <property type="protein sequence ID" value="KAF2430170.1"/>
    <property type="molecule type" value="Genomic_DNA"/>
</dbReference>
<dbReference type="InterPro" id="IPR001849">
    <property type="entry name" value="PH_domain"/>
</dbReference>
<evidence type="ECO:0000259" key="2">
    <source>
        <dbReference type="SMART" id="SM00233"/>
    </source>
</evidence>
<dbReference type="InterPro" id="IPR029217">
    <property type="entry name" value="Spo7_2_N"/>
</dbReference>
<dbReference type="SUPFAM" id="SSF50729">
    <property type="entry name" value="PH domain-like"/>
    <property type="match status" value="1"/>
</dbReference>
<dbReference type="Pfam" id="PF23207">
    <property type="entry name" value="PH_SPO71"/>
    <property type="match status" value="1"/>
</dbReference>
<dbReference type="AlphaFoldDB" id="A0A9P4NR69"/>
<keyword evidence="5" id="KW-1185">Reference proteome</keyword>
<sequence length="1056" mass="119942">MEPPNLDPNSHTYQRLQHATPEHLYLTSRRCFIGPIPEGWLKSHRKSWYGQHLSSTYSSKAATFSANENVSNQRRITGLKEHGRQKPSFKRPVDVDEIEDEGEDDDLEEDATREVPRINVDNAEEEHPRTTDDTKRGRRKSRSGPSKGSSLGRSTAKPKERGMLSPAVSTVAEEDSSLSIEGLDGANQGNRLSLAESHQSRNGGALSSTGSEFTGAHASTSSLIRRDAKSQEEESQERAYNLPIPPAGTTHDGSADHPVAPISSSTRKKSIHFNVPEDSTRGNLLSKARMAQIELRRPMSKLKRRGTLDGQIIKMERMLVRLDATVEKKLPNDFDENSSQGVITSTLEKWREYMVVCRKTTNNDEAEFVLQIYKTRVIPAVENASTKKRASREILIGKKHSNVNLFSPLDKTVVVWTPEKRGTHILLLRPRTNANGVEWYAFIRNILGWQHSDEIQVNVPHVGVSLRIEDPFSEKDFEPESETDAQTAAQAAIEREQVVARDIINRSLAMLQSSPNFTELIDAWTMNQRVGLAWKRYDRLEWIHGQNEKKMYGSMAMIKSHELELRAKEHYPTTVESQKEKELTEPAPVEGFLIRLTSQKGAHQRMGKLFFKRLYFHTHDQFLFFSRPARADPPPPPILPTTASAEVPSAHQIADKTPIIYAVNPYPVNDGEISWLTEGHNGTPEARRRHDDYAFEEMQRKFKNLSDADGFINLCNVVKVRKVHRGATPADDNVDEGSDVDFDMDVSDTMEDDGTTDEFDDQRSFELVLKNGLVIRLQAFDKQTKKEWKKRLRHLIRYWKNRCAADIELLKSVRRQNLEELQIDEETEAIVGQFARKWEVVKSYASPELYNMCGISCCRTIHMSGPLYRKPRLHKLFTALHCVLVPGKLLLYSTTLRSHSGKTIPHIHHEKIDVIDLKEVYLYSGLLTENDLLYQNRSFDSNNPGHNALPRMWLDDQWTSRDEDVMTCFVIWRPLNKGWFRSPGVGHEASGDVENQGTKARLKRVSQLGATGRSIVFKARSRAERDHWVLAIGTEIERLAGGEDVRITTDGSTSES</sequence>
<protein>
    <recommendedName>
        <fullName evidence="6">PH domain-containing protein</fullName>
    </recommendedName>
</protein>
<dbReference type="PANTHER" id="PTHR28076:SF1">
    <property type="entry name" value="PROSPORE MEMBRANE ADAPTER PROTEIN SPO71"/>
    <property type="match status" value="1"/>
</dbReference>
<dbReference type="SMART" id="SM00233">
    <property type="entry name" value="PH"/>
    <property type="match status" value="2"/>
</dbReference>
<dbReference type="SMART" id="SM01316">
    <property type="entry name" value="Spo7_2_N"/>
    <property type="match status" value="1"/>
</dbReference>
<dbReference type="GO" id="GO:0005628">
    <property type="term" value="C:prospore membrane"/>
    <property type="evidence" value="ECO:0007669"/>
    <property type="project" value="TreeGrafter"/>
</dbReference>
<feature type="region of interest" description="Disordered" evidence="1">
    <location>
        <begin position="75"/>
        <end position="176"/>
    </location>
</feature>
<dbReference type="Pfam" id="PF15407">
    <property type="entry name" value="Spo7_2_N"/>
    <property type="match status" value="1"/>
</dbReference>
<comment type="caution">
    <text evidence="4">The sequence shown here is derived from an EMBL/GenBank/DDBJ whole genome shotgun (WGS) entry which is preliminary data.</text>
</comment>
<dbReference type="InterPro" id="IPR039486">
    <property type="entry name" value="Mug56/Spo71_PH"/>
</dbReference>
<evidence type="ECO:0000256" key="1">
    <source>
        <dbReference type="SAM" id="MobiDB-lite"/>
    </source>
</evidence>
<accession>A0A9P4NR69</accession>
<feature type="compositionally biased region" description="Acidic residues" evidence="1">
    <location>
        <begin position="95"/>
        <end position="109"/>
    </location>
</feature>
<name>A0A9P4NR69_9PEZI</name>
<dbReference type="InterPro" id="IPR040345">
    <property type="entry name" value="Mug56/Spo71"/>
</dbReference>
<dbReference type="Pfam" id="PF15404">
    <property type="entry name" value="PH_4"/>
    <property type="match status" value="1"/>
</dbReference>
<organism evidence="4 5">
    <name type="scientific">Tothia fuscella</name>
    <dbReference type="NCBI Taxonomy" id="1048955"/>
    <lineage>
        <taxon>Eukaryota</taxon>
        <taxon>Fungi</taxon>
        <taxon>Dikarya</taxon>
        <taxon>Ascomycota</taxon>
        <taxon>Pezizomycotina</taxon>
        <taxon>Dothideomycetes</taxon>
        <taxon>Pleosporomycetidae</taxon>
        <taxon>Venturiales</taxon>
        <taxon>Cylindrosympodiaceae</taxon>
        <taxon>Tothia</taxon>
    </lineage>
</organism>
<dbReference type="OrthoDB" id="5579281at2759"/>
<evidence type="ECO:0000259" key="3">
    <source>
        <dbReference type="SMART" id="SM01316"/>
    </source>
</evidence>
<feature type="compositionally biased region" description="Basic and acidic residues" evidence="1">
    <location>
        <begin position="125"/>
        <end position="135"/>
    </location>
</feature>
<feature type="domain" description="PH" evidence="2">
    <location>
        <begin position="861"/>
        <end position="1039"/>
    </location>
</feature>
<proteinExistence type="predicted"/>
<feature type="compositionally biased region" description="Low complexity" evidence="1">
    <location>
        <begin position="143"/>
        <end position="154"/>
    </location>
</feature>
<dbReference type="PANTHER" id="PTHR28076">
    <property type="entry name" value="SPORULATION-SPECIFIC PROTEIN 71"/>
    <property type="match status" value="1"/>
</dbReference>
<dbReference type="Proteomes" id="UP000800235">
    <property type="component" value="Unassembled WGS sequence"/>
</dbReference>
<feature type="compositionally biased region" description="Polar residues" evidence="1">
    <location>
        <begin position="194"/>
        <end position="223"/>
    </location>
</feature>
<reference evidence="4" key="1">
    <citation type="journal article" date="2020" name="Stud. Mycol.">
        <title>101 Dothideomycetes genomes: a test case for predicting lifestyles and emergence of pathogens.</title>
        <authorList>
            <person name="Haridas S."/>
            <person name="Albert R."/>
            <person name="Binder M."/>
            <person name="Bloem J."/>
            <person name="Labutti K."/>
            <person name="Salamov A."/>
            <person name="Andreopoulos B."/>
            <person name="Baker S."/>
            <person name="Barry K."/>
            <person name="Bills G."/>
            <person name="Bluhm B."/>
            <person name="Cannon C."/>
            <person name="Castanera R."/>
            <person name="Culley D."/>
            <person name="Daum C."/>
            <person name="Ezra D."/>
            <person name="Gonzalez J."/>
            <person name="Henrissat B."/>
            <person name="Kuo A."/>
            <person name="Liang C."/>
            <person name="Lipzen A."/>
            <person name="Lutzoni F."/>
            <person name="Magnuson J."/>
            <person name="Mondo S."/>
            <person name="Nolan M."/>
            <person name="Ohm R."/>
            <person name="Pangilinan J."/>
            <person name="Park H.-J."/>
            <person name="Ramirez L."/>
            <person name="Alfaro M."/>
            <person name="Sun H."/>
            <person name="Tritt A."/>
            <person name="Yoshinaga Y."/>
            <person name="Zwiers L.-H."/>
            <person name="Turgeon B."/>
            <person name="Goodwin S."/>
            <person name="Spatafora J."/>
            <person name="Crous P."/>
            <person name="Grigoriev I."/>
        </authorList>
    </citation>
    <scope>NUCLEOTIDE SEQUENCE</scope>
    <source>
        <strain evidence="4">CBS 130266</strain>
    </source>
</reference>
<dbReference type="InterPro" id="IPR057379">
    <property type="entry name" value="PH_SPO71"/>
</dbReference>
<feature type="domain" description="Sporulation-specific protein 71 N-terminal" evidence="3">
    <location>
        <begin position="2"/>
        <end position="67"/>
    </location>
</feature>
<evidence type="ECO:0000313" key="5">
    <source>
        <dbReference type="Proteomes" id="UP000800235"/>
    </source>
</evidence>
<evidence type="ECO:0008006" key="6">
    <source>
        <dbReference type="Google" id="ProtNLM"/>
    </source>
</evidence>
<feature type="domain" description="PH" evidence="2">
    <location>
        <begin position="587"/>
        <end position="799"/>
    </location>
</feature>
<feature type="region of interest" description="Disordered" evidence="1">
    <location>
        <begin position="194"/>
        <end position="280"/>
    </location>
</feature>
<evidence type="ECO:0000313" key="4">
    <source>
        <dbReference type="EMBL" id="KAF2430170.1"/>
    </source>
</evidence>
<dbReference type="GO" id="GO:1902657">
    <property type="term" value="P:protein localization to prospore membrane"/>
    <property type="evidence" value="ECO:0007669"/>
    <property type="project" value="InterPro"/>
</dbReference>